<dbReference type="GO" id="GO:0004190">
    <property type="term" value="F:aspartic-type endopeptidase activity"/>
    <property type="evidence" value="ECO:0007669"/>
    <property type="project" value="InterPro"/>
</dbReference>
<dbReference type="GO" id="GO:0045454">
    <property type="term" value="P:cell redox homeostasis"/>
    <property type="evidence" value="ECO:0007669"/>
    <property type="project" value="TreeGrafter"/>
</dbReference>
<dbReference type="GO" id="GO:0005737">
    <property type="term" value="C:cytoplasm"/>
    <property type="evidence" value="ECO:0007669"/>
    <property type="project" value="TreeGrafter"/>
</dbReference>
<evidence type="ECO:0000256" key="5">
    <source>
        <dbReference type="ARBA" id="ARBA00022862"/>
    </source>
</evidence>
<dbReference type="SUPFAM" id="SSF50630">
    <property type="entry name" value="Acid proteases"/>
    <property type="match status" value="1"/>
</dbReference>
<dbReference type="AlphaFoldDB" id="A0A7J7MCH1"/>
<dbReference type="InterPro" id="IPR037944">
    <property type="entry name" value="PRX5-like"/>
</dbReference>
<comment type="catalytic activity">
    <reaction evidence="1">
        <text>[glutaredoxin]-dithiol + a hydroperoxide = [glutaredoxin]-disulfide + an alcohol + H2O</text>
        <dbReference type="Rhea" id="RHEA:62624"/>
        <dbReference type="Rhea" id="RHEA-COMP:10729"/>
        <dbReference type="Rhea" id="RHEA-COMP:10730"/>
        <dbReference type="ChEBI" id="CHEBI:15377"/>
        <dbReference type="ChEBI" id="CHEBI:29950"/>
        <dbReference type="ChEBI" id="CHEBI:30879"/>
        <dbReference type="ChEBI" id="CHEBI:35924"/>
        <dbReference type="ChEBI" id="CHEBI:50058"/>
        <dbReference type="EC" id="1.11.1.25"/>
    </reaction>
</comment>
<gene>
    <name evidence="11" type="ORF">GIB67_023174</name>
</gene>
<evidence type="ECO:0000313" key="11">
    <source>
        <dbReference type="EMBL" id="KAF6152480.1"/>
    </source>
</evidence>
<evidence type="ECO:0000256" key="3">
    <source>
        <dbReference type="ARBA" id="ARBA00013016"/>
    </source>
</evidence>
<evidence type="ECO:0000259" key="10">
    <source>
        <dbReference type="Pfam" id="PF08534"/>
    </source>
</evidence>
<dbReference type="Proteomes" id="UP000541444">
    <property type="component" value="Unassembled WGS sequence"/>
</dbReference>
<dbReference type="EMBL" id="JACGCM010001627">
    <property type="protein sequence ID" value="KAF6152480.1"/>
    <property type="molecule type" value="Genomic_DNA"/>
</dbReference>
<keyword evidence="5 8" id="KW-0049">Antioxidant</keyword>
<keyword evidence="7 8" id="KW-0676">Redox-active center</keyword>
<dbReference type="Gene3D" id="3.40.30.10">
    <property type="entry name" value="Glutaredoxin"/>
    <property type="match status" value="1"/>
</dbReference>
<reference evidence="11 12" key="1">
    <citation type="journal article" date="2020" name="IScience">
        <title>Genome Sequencing of the Endangered Kingdonia uniflora (Circaeasteraceae, Ranunculales) Reveals Potential Mechanisms of Evolutionary Specialization.</title>
        <authorList>
            <person name="Sun Y."/>
            <person name="Deng T."/>
            <person name="Zhang A."/>
            <person name="Moore M.J."/>
            <person name="Landis J.B."/>
            <person name="Lin N."/>
            <person name="Zhang H."/>
            <person name="Zhang X."/>
            <person name="Huang J."/>
            <person name="Zhang X."/>
            <person name="Sun H."/>
            <person name="Wang H."/>
        </authorList>
    </citation>
    <scope>NUCLEOTIDE SEQUENCE [LARGE SCALE GENOMIC DNA]</scope>
    <source>
        <strain evidence="11">TB1705</strain>
        <tissue evidence="11">Leaf</tissue>
    </source>
</reference>
<dbReference type="GO" id="GO:0006508">
    <property type="term" value="P:proteolysis"/>
    <property type="evidence" value="ECO:0007669"/>
    <property type="project" value="InterPro"/>
</dbReference>
<dbReference type="FunFam" id="3.40.30.10:FF:000553">
    <property type="entry name" value="Peroxiredoxin-2C"/>
    <property type="match status" value="1"/>
</dbReference>
<dbReference type="EC" id="1.11.1.25" evidence="3 8"/>
<sequence length="300" mass="32912">MGSSYNYNKGKNEGYQARSGGDQGQGQSRSDGTTYPNPLETALNALMASQGDQANDTTQGNDSGETHMGSLYLYNAVNTQLPEIKPKKILMYMDLNINGQSTMVMVDTGVTHSLIIIQEVNRLGLRLVKDSSRMKAVNSAVIPIHGVTKSVLVKMGQWSGKVNHLAVTLDNFKNILGMNFLRYHKVVPMPIKHVPGFINHAEELKSKGIDEILLIGVNDPYVMKAWAKTYPDNKNVKFLANGSANYMHALGLELDLGKGGLGTRSWRFTLLVDDLKVKAANIELRGEFTVTSAEDIIKAL</sequence>
<name>A0A7J7MCH1_9MAGN</name>
<protein>
    <recommendedName>
        <fullName evidence="3 8">Glutaredoxin-dependent peroxiredoxin</fullName>
        <ecNumber evidence="3 8">1.11.1.25</ecNumber>
    </recommendedName>
</protein>
<dbReference type="InterPro" id="IPR013740">
    <property type="entry name" value="Redoxin"/>
</dbReference>
<evidence type="ECO:0000256" key="7">
    <source>
        <dbReference type="ARBA" id="ARBA00023284"/>
    </source>
</evidence>
<dbReference type="GO" id="GO:0034599">
    <property type="term" value="P:cellular response to oxidative stress"/>
    <property type="evidence" value="ECO:0007669"/>
    <property type="project" value="InterPro"/>
</dbReference>
<dbReference type="Pfam" id="PF08534">
    <property type="entry name" value="Redoxin"/>
    <property type="match status" value="1"/>
</dbReference>
<dbReference type="Pfam" id="PF13975">
    <property type="entry name" value="gag-asp_proteas"/>
    <property type="match status" value="1"/>
</dbReference>
<dbReference type="GO" id="GO:0042744">
    <property type="term" value="P:hydrogen peroxide catabolic process"/>
    <property type="evidence" value="ECO:0007669"/>
    <property type="project" value="TreeGrafter"/>
</dbReference>
<evidence type="ECO:0000256" key="8">
    <source>
        <dbReference type="RuleBase" id="RU366011"/>
    </source>
</evidence>
<accession>A0A7J7MCH1</accession>
<dbReference type="Gene3D" id="2.40.70.10">
    <property type="entry name" value="Acid Proteases"/>
    <property type="match status" value="1"/>
</dbReference>
<feature type="domain" description="Redoxin" evidence="10">
    <location>
        <begin position="193"/>
        <end position="296"/>
    </location>
</feature>
<dbReference type="OrthoDB" id="1939491at2759"/>
<keyword evidence="4 8" id="KW-0575">Peroxidase</keyword>
<dbReference type="InterPro" id="IPR021109">
    <property type="entry name" value="Peptidase_aspartic_dom_sf"/>
</dbReference>
<dbReference type="CDD" id="cd00303">
    <property type="entry name" value="retropepsin_like"/>
    <property type="match status" value="1"/>
</dbReference>
<evidence type="ECO:0000256" key="6">
    <source>
        <dbReference type="ARBA" id="ARBA00023002"/>
    </source>
</evidence>
<evidence type="ECO:0000256" key="9">
    <source>
        <dbReference type="SAM" id="MobiDB-lite"/>
    </source>
</evidence>
<comment type="caution">
    <text evidence="11">The sequence shown here is derived from an EMBL/GenBank/DDBJ whole genome shotgun (WGS) entry which is preliminary data.</text>
</comment>
<proteinExistence type="inferred from homology"/>
<dbReference type="GO" id="GO:0008379">
    <property type="term" value="F:thioredoxin peroxidase activity"/>
    <property type="evidence" value="ECO:0007669"/>
    <property type="project" value="InterPro"/>
</dbReference>
<feature type="region of interest" description="Disordered" evidence="9">
    <location>
        <begin position="1"/>
        <end position="38"/>
    </location>
</feature>
<dbReference type="PROSITE" id="PS00141">
    <property type="entry name" value="ASP_PROTEASE"/>
    <property type="match status" value="1"/>
</dbReference>
<evidence type="ECO:0000256" key="2">
    <source>
        <dbReference type="ARBA" id="ARBA00010505"/>
    </source>
</evidence>
<dbReference type="InterPro" id="IPR036249">
    <property type="entry name" value="Thioredoxin-like_sf"/>
</dbReference>
<organism evidence="11 12">
    <name type="scientific">Kingdonia uniflora</name>
    <dbReference type="NCBI Taxonomy" id="39325"/>
    <lineage>
        <taxon>Eukaryota</taxon>
        <taxon>Viridiplantae</taxon>
        <taxon>Streptophyta</taxon>
        <taxon>Embryophyta</taxon>
        <taxon>Tracheophyta</taxon>
        <taxon>Spermatophyta</taxon>
        <taxon>Magnoliopsida</taxon>
        <taxon>Ranunculales</taxon>
        <taxon>Circaeasteraceae</taxon>
        <taxon>Kingdonia</taxon>
    </lineage>
</organism>
<dbReference type="InterPro" id="IPR001969">
    <property type="entry name" value="Aspartic_peptidase_AS"/>
</dbReference>
<comment type="similarity">
    <text evidence="2 8">Belongs to the peroxiredoxin family. Prx5 subfamily.</text>
</comment>
<keyword evidence="6 8" id="KW-0560">Oxidoreductase</keyword>
<dbReference type="PANTHER" id="PTHR10430">
    <property type="entry name" value="PEROXIREDOXIN"/>
    <property type="match status" value="1"/>
</dbReference>
<dbReference type="CDD" id="cd03013">
    <property type="entry name" value="PRX5_like"/>
    <property type="match status" value="1"/>
</dbReference>
<keyword evidence="12" id="KW-1185">Reference proteome</keyword>
<evidence type="ECO:0000256" key="1">
    <source>
        <dbReference type="ARBA" id="ARBA00001711"/>
    </source>
</evidence>
<evidence type="ECO:0000313" key="12">
    <source>
        <dbReference type="Proteomes" id="UP000541444"/>
    </source>
</evidence>
<evidence type="ECO:0000256" key="4">
    <source>
        <dbReference type="ARBA" id="ARBA00022559"/>
    </source>
</evidence>
<dbReference type="PANTHER" id="PTHR10430:SF8">
    <property type="entry name" value="PEROXIREDOXIN-2A-RELATED"/>
    <property type="match status" value="1"/>
</dbReference>
<dbReference type="SUPFAM" id="SSF52833">
    <property type="entry name" value="Thioredoxin-like"/>
    <property type="match status" value="1"/>
</dbReference>
<comment type="function">
    <text evidence="8">Thiol-specific peroxidase that catalyzes the reduction of hydrogen peroxide and organic hydroperoxides to water and alcohols, respectively. Plays a role in cell protection against oxidative stress by detoxifying peroxides.</text>
</comment>